<dbReference type="GO" id="GO:0004637">
    <property type="term" value="F:phosphoribosylamine-glycine ligase activity"/>
    <property type="evidence" value="ECO:0007669"/>
    <property type="project" value="TreeGrafter"/>
</dbReference>
<dbReference type="GO" id="GO:0005829">
    <property type="term" value="C:cytosol"/>
    <property type="evidence" value="ECO:0007669"/>
    <property type="project" value="TreeGrafter"/>
</dbReference>
<dbReference type="Pfam" id="PF00586">
    <property type="entry name" value="AIRS"/>
    <property type="match status" value="1"/>
</dbReference>
<name>A0A3B0V8D5_9ZZZZ</name>
<dbReference type="GO" id="GO:0046084">
    <property type="term" value="P:adenine biosynthetic process"/>
    <property type="evidence" value="ECO:0007669"/>
    <property type="project" value="TreeGrafter"/>
</dbReference>
<evidence type="ECO:0000313" key="17">
    <source>
        <dbReference type="EMBL" id="VAW36563.1"/>
    </source>
</evidence>
<dbReference type="AlphaFoldDB" id="A0A3B0V8D5"/>
<evidence type="ECO:0000256" key="2">
    <source>
        <dbReference type="ARBA" id="ARBA00004686"/>
    </source>
</evidence>
<dbReference type="EMBL" id="UOEY01000025">
    <property type="protein sequence ID" value="VAW36563.1"/>
    <property type="molecule type" value="Genomic_DNA"/>
</dbReference>
<evidence type="ECO:0000256" key="6">
    <source>
        <dbReference type="ARBA" id="ARBA00022490"/>
    </source>
</evidence>
<dbReference type="Gene3D" id="3.90.650.10">
    <property type="entry name" value="PurM-like C-terminal domain"/>
    <property type="match status" value="1"/>
</dbReference>
<evidence type="ECO:0000256" key="4">
    <source>
        <dbReference type="ARBA" id="ARBA00013047"/>
    </source>
</evidence>
<dbReference type="InterPro" id="IPR010918">
    <property type="entry name" value="PurM-like_C_dom"/>
</dbReference>
<dbReference type="GO" id="GO:0005524">
    <property type="term" value="F:ATP binding"/>
    <property type="evidence" value="ECO:0007669"/>
    <property type="project" value="UniProtKB-KW"/>
</dbReference>
<evidence type="ECO:0000256" key="8">
    <source>
        <dbReference type="ARBA" id="ARBA00022741"/>
    </source>
</evidence>
<dbReference type="SUPFAM" id="SSF56042">
    <property type="entry name" value="PurM C-terminal domain-like"/>
    <property type="match status" value="1"/>
</dbReference>
<comment type="subcellular location">
    <subcellularLocation>
        <location evidence="1">Cytoplasm</location>
    </subcellularLocation>
</comment>
<accession>A0A3B0V8D5</accession>
<feature type="domain" description="PurM-like N-terminal" evidence="15">
    <location>
        <begin position="60"/>
        <end position="165"/>
    </location>
</feature>
<dbReference type="FunFam" id="3.30.1330.10:FF:000001">
    <property type="entry name" value="Phosphoribosylformylglycinamidine cyclo-ligase"/>
    <property type="match status" value="1"/>
</dbReference>
<evidence type="ECO:0000256" key="5">
    <source>
        <dbReference type="ARBA" id="ARBA00020367"/>
    </source>
</evidence>
<dbReference type="HAMAP" id="MF_00741">
    <property type="entry name" value="AIRS"/>
    <property type="match status" value="1"/>
</dbReference>
<dbReference type="Pfam" id="PF02769">
    <property type="entry name" value="AIRS_C"/>
    <property type="match status" value="1"/>
</dbReference>
<proteinExistence type="inferred from homology"/>
<dbReference type="PANTHER" id="PTHR10520:SF12">
    <property type="entry name" value="TRIFUNCTIONAL PURINE BIOSYNTHETIC PROTEIN ADENOSINE-3"/>
    <property type="match status" value="1"/>
</dbReference>
<comment type="catalytic activity">
    <reaction evidence="14">
        <text>2-formamido-N(1)-(5-O-phospho-beta-D-ribosyl)acetamidine + ATP = 5-amino-1-(5-phospho-beta-D-ribosyl)imidazole + ADP + phosphate + H(+)</text>
        <dbReference type="Rhea" id="RHEA:23032"/>
        <dbReference type="ChEBI" id="CHEBI:15378"/>
        <dbReference type="ChEBI" id="CHEBI:30616"/>
        <dbReference type="ChEBI" id="CHEBI:43474"/>
        <dbReference type="ChEBI" id="CHEBI:137981"/>
        <dbReference type="ChEBI" id="CHEBI:147287"/>
        <dbReference type="ChEBI" id="CHEBI:456216"/>
        <dbReference type="EC" id="6.3.3.1"/>
    </reaction>
</comment>
<evidence type="ECO:0000256" key="3">
    <source>
        <dbReference type="ARBA" id="ARBA00010280"/>
    </source>
</evidence>
<keyword evidence="9" id="KW-0658">Purine biosynthesis</keyword>
<dbReference type="FunFam" id="3.90.650.10:FF:000011">
    <property type="entry name" value="Phosphoribosylformylglycinamidine cyclo-ligase"/>
    <property type="match status" value="1"/>
</dbReference>
<dbReference type="InterPro" id="IPR004733">
    <property type="entry name" value="PurM_cligase"/>
</dbReference>
<evidence type="ECO:0000256" key="11">
    <source>
        <dbReference type="ARBA" id="ARBA00031908"/>
    </source>
</evidence>
<dbReference type="GO" id="GO:0006189">
    <property type="term" value="P:'de novo' IMP biosynthetic process"/>
    <property type="evidence" value="ECO:0007669"/>
    <property type="project" value="UniProtKB-UniPathway"/>
</dbReference>
<dbReference type="PANTHER" id="PTHR10520">
    <property type="entry name" value="TRIFUNCTIONAL PURINE BIOSYNTHETIC PROTEIN ADENOSINE-3-RELATED"/>
    <property type="match status" value="1"/>
</dbReference>
<dbReference type="InterPro" id="IPR036676">
    <property type="entry name" value="PurM-like_C_sf"/>
</dbReference>
<dbReference type="CDD" id="cd02196">
    <property type="entry name" value="PurM"/>
    <property type="match status" value="1"/>
</dbReference>
<dbReference type="EC" id="6.3.3.1" evidence="4"/>
<keyword evidence="8" id="KW-0547">Nucleotide-binding</keyword>
<evidence type="ECO:0000259" key="15">
    <source>
        <dbReference type="Pfam" id="PF00586"/>
    </source>
</evidence>
<evidence type="ECO:0000256" key="14">
    <source>
        <dbReference type="ARBA" id="ARBA00049057"/>
    </source>
</evidence>
<gene>
    <name evidence="17" type="ORF">MNBD_DELTA04-1083</name>
</gene>
<keyword evidence="10" id="KW-0067">ATP-binding</keyword>
<dbReference type="InterPro" id="IPR016188">
    <property type="entry name" value="PurM-like_N"/>
</dbReference>
<sequence length="354" mass="38042">MTDSSSSRYSSAGVDIDKGNKFVSRIRDIVSETHGRGVLSDIGGFSGLFAIGNAGYKDPVLISSTDGVGTKLTVAKLCGRHETIGIDLVAMCVNDVVVSGGKPLFFLDYFAISHLDLDLAVDVVKGIAKGCKIAGCSLIGGETAEMPGLYQPGDYDLAGFVVGIVERDSIIDGSDIRVGNKIIGLASSGLHSNGYSLARKIFFEEQGLTVDQQIEEFGCTLGEELLRPTRIYVESLLKTMRIYKINGLIHNTGGGFIDNVPRILPTGCKAVIHPDSWPVPPVFTFMQDKGDVPRAEMYRTFNMGIGMMALVDDEIVEDVMARFAALGESPYIIGEVQAIDNDDANWVTIKGITD</sequence>
<dbReference type="Gene3D" id="3.30.1330.10">
    <property type="entry name" value="PurM-like, N-terminal domain"/>
    <property type="match status" value="1"/>
</dbReference>
<evidence type="ECO:0000256" key="7">
    <source>
        <dbReference type="ARBA" id="ARBA00022598"/>
    </source>
</evidence>
<keyword evidence="7 17" id="KW-0436">Ligase</keyword>
<comment type="similarity">
    <text evidence="3">Belongs to the AIR synthase family.</text>
</comment>
<dbReference type="InterPro" id="IPR036921">
    <property type="entry name" value="PurM-like_N_sf"/>
</dbReference>
<keyword evidence="6" id="KW-0963">Cytoplasm</keyword>
<evidence type="ECO:0000259" key="16">
    <source>
        <dbReference type="Pfam" id="PF02769"/>
    </source>
</evidence>
<dbReference type="GO" id="GO:0004641">
    <property type="term" value="F:phosphoribosylformylglycinamidine cyclo-ligase activity"/>
    <property type="evidence" value="ECO:0007669"/>
    <property type="project" value="UniProtKB-EC"/>
</dbReference>
<evidence type="ECO:0000256" key="12">
    <source>
        <dbReference type="ARBA" id="ARBA00032931"/>
    </source>
</evidence>
<evidence type="ECO:0000256" key="10">
    <source>
        <dbReference type="ARBA" id="ARBA00022840"/>
    </source>
</evidence>
<dbReference type="UniPathway" id="UPA00074">
    <property type="reaction ID" value="UER00129"/>
</dbReference>
<evidence type="ECO:0000256" key="9">
    <source>
        <dbReference type="ARBA" id="ARBA00022755"/>
    </source>
</evidence>
<feature type="domain" description="PurM-like C-terminal" evidence="16">
    <location>
        <begin position="177"/>
        <end position="339"/>
    </location>
</feature>
<protein>
    <recommendedName>
        <fullName evidence="5">Phosphoribosylformylglycinamidine cyclo-ligase</fullName>
        <ecNumber evidence="4">6.3.3.1</ecNumber>
    </recommendedName>
    <alternativeName>
        <fullName evidence="12">AIR synthase</fullName>
    </alternativeName>
    <alternativeName>
        <fullName evidence="13">AIRS</fullName>
    </alternativeName>
    <alternativeName>
        <fullName evidence="11">Phosphoribosyl-aminoimidazole synthetase</fullName>
    </alternativeName>
</protein>
<comment type="pathway">
    <text evidence="2">Purine metabolism; IMP biosynthesis via de novo pathway; 5-amino-1-(5-phospho-D-ribosyl)imidazole from N(2)-formyl-N(1)-(5-phospho-D-ribosyl)glycinamide: step 2/2.</text>
</comment>
<dbReference type="SUPFAM" id="SSF55326">
    <property type="entry name" value="PurM N-terminal domain-like"/>
    <property type="match status" value="1"/>
</dbReference>
<reference evidence="17" key="1">
    <citation type="submission" date="2018-06" db="EMBL/GenBank/DDBJ databases">
        <authorList>
            <person name="Zhirakovskaya E."/>
        </authorList>
    </citation>
    <scope>NUCLEOTIDE SEQUENCE</scope>
</reference>
<evidence type="ECO:0000256" key="1">
    <source>
        <dbReference type="ARBA" id="ARBA00004496"/>
    </source>
</evidence>
<evidence type="ECO:0000256" key="13">
    <source>
        <dbReference type="ARBA" id="ARBA00033093"/>
    </source>
</evidence>
<organism evidence="17">
    <name type="scientific">hydrothermal vent metagenome</name>
    <dbReference type="NCBI Taxonomy" id="652676"/>
    <lineage>
        <taxon>unclassified sequences</taxon>
        <taxon>metagenomes</taxon>
        <taxon>ecological metagenomes</taxon>
    </lineage>
</organism>
<dbReference type="NCBIfam" id="TIGR00878">
    <property type="entry name" value="purM"/>
    <property type="match status" value="1"/>
</dbReference>